<dbReference type="InterPro" id="IPR007354">
    <property type="entry name" value="CruF-like"/>
</dbReference>
<protein>
    <submittedName>
        <fullName evidence="2">Carotenoid biosynthesis protein</fullName>
    </submittedName>
</protein>
<evidence type="ECO:0000313" key="2">
    <source>
        <dbReference type="EMBL" id="MCB8883200.1"/>
    </source>
</evidence>
<sequence length="360" mass="39724">MPLARFYSAATASRRRNKPRFKDPVENLRRELPSLPPEAWTIALRSHFPKQRQAGQCSCRETETDQAIGYVQANEQIISNKRRFVFRRCLAIAFAGLVPAILYEGARANGFAQALAGLAIALLTAHAFLLLGAIRTITFASICLAITFAAENLSIATGVPFGRYHFLFGQGSLHIGAVPFIIGPVYFGFAYQSWIIASVICGSAFKETHDRLSLFAVPIVAAFTITQWDLVIDPSNATVDRNWVWQNGGGFLGVPLSNYLGWFLTTWIVFQLFQLAIHLIPSRVSLKQQGSGFLMLPILTYMASGLCYVIPPFQPDRLIMDGSGRVWSTAAIRTVAETLALLTILPTACFALIQLARHTK</sequence>
<name>A0A964E5Z6_9PROT</name>
<organism evidence="2 3">
    <name type="scientific">Acidisoma cellulosilyticum</name>
    <dbReference type="NCBI Taxonomy" id="2802395"/>
    <lineage>
        <taxon>Bacteria</taxon>
        <taxon>Pseudomonadati</taxon>
        <taxon>Pseudomonadota</taxon>
        <taxon>Alphaproteobacteria</taxon>
        <taxon>Acetobacterales</taxon>
        <taxon>Acidocellaceae</taxon>
        <taxon>Acidisoma</taxon>
    </lineage>
</organism>
<dbReference type="PANTHER" id="PTHR39419:SF1">
    <property type="entry name" value="SLL0814 PROTEIN"/>
    <property type="match status" value="1"/>
</dbReference>
<feature type="transmembrane region" description="Helical" evidence="1">
    <location>
        <begin position="259"/>
        <end position="280"/>
    </location>
</feature>
<comment type="caution">
    <text evidence="2">The sequence shown here is derived from an EMBL/GenBank/DDBJ whole genome shotgun (WGS) entry which is preliminary data.</text>
</comment>
<gene>
    <name evidence="2" type="ORF">ACELLULO517_23325</name>
</gene>
<keyword evidence="1" id="KW-0472">Membrane</keyword>
<dbReference type="PANTHER" id="PTHR39419">
    <property type="entry name" value="SLL0814 PROTEIN"/>
    <property type="match status" value="1"/>
</dbReference>
<keyword evidence="3" id="KW-1185">Reference proteome</keyword>
<dbReference type="AlphaFoldDB" id="A0A964E5Z6"/>
<feature type="transmembrane region" description="Helical" evidence="1">
    <location>
        <begin position="212"/>
        <end position="232"/>
    </location>
</feature>
<feature type="transmembrane region" description="Helical" evidence="1">
    <location>
        <begin position="111"/>
        <end position="132"/>
    </location>
</feature>
<feature type="transmembrane region" description="Helical" evidence="1">
    <location>
        <begin position="181"/>
        <end position="205"/>
    </location>
</feature>
<proteinExistence type="predicted"/>
<accession>A0A964E5Z6</accession>
<keyword evidence="1" id="KW-1133">Transmembrane helix</keyword>
<dbReference type="RefSeq" id="WP_227309854.1">
    <property type="nucleotide sequence ID" value="NZ_JAESVA010000011.1"/>
</dbReference>
<evidence type="ECO:0000256" key="1">
    <source>
        <dbReference type="SAM" id="Phobius"/>
    </source>
</evidence>
<reference evidence="2 3" key="1">
    <citation type="journal article" date="2021" name="Microorganisms">
        <title>Acidisoma silvae sp. nov. and Acidisomacellulosilytica sp. nov., Two Acidophilic Bacteria Isolated from Decaying Wood, Hydrolyzing Cellulose and Producing Poly-3-hydroxybutyrate.</title>
        <authorList>
            <person name="Mieszkin S."/>
            <person name="Pouder E."/>
            <person name="Uroz S."/>
            <person name="Simon-Colin C."/>
            <person name="Alain K."/>
        </authorList>
    </citation>
    <scope>NUCLEOTIDE SEQUENCE [LARGE SCALE GENOMIC DNA]</scope>
    <source>
        <strain evidence="2 3">HW T5.17</strain>
    </source>
</reference>
<evidence type="ECO:0000313" key="3">
    <source>
        <dbReference type="Proteomes" id="UP000721844"/>
    </source>
</evidence>
<dbReference type="Proteomes" id="UP000721844">
    <property type="component" value="Unassembled WGS sequence"/>
</dbReference>
<dbReference type="EMBL" id="JAESVA010000011">
    <property type="protein sequence ID" value="MCB8883200.1"/>
    <property type="molecule type" value="Genomic_DNA"/>
</dbReference>
<feature type="transmembrane region" description="Helical" evidence="1">
    <location>
        <begin position="85"/>
        <end position="105"/>
    </location>
</feature>
<dbReference type="Pfam" id="PF04240">
    <property type="entry name" value="Caroten_synth"/>
    <property type="match status" value="1"/>
</dbReference>
<feature type="transmembrane region" description="Helical" evidence="1">
    <location>
        <begin position="331"/>
        <end position="353"/>
    </location>
</feature>
<keyword evidence="1" id="KW-0812">Transmembrane</keyword>
<feature type="transmembrane region" description="Helical" evidence="1">
    <location>
        <begin position="139"/>
        <end position="161"/>
    </location>
</feature>
<feature type="transmembrane region" description="Helical" evidence="1">
    <location>
        <begin position="292"/>
        <end position="311"/>
    </location>
</feature>